<keyword evidence="1" id="KW-0175">Coiled coil</keyword>
<evidence type="ECO:0000256" key="3">
    <source>
        <dbReference type="SAM" id="Phobius"/>
    </source>
</evidence>
<feature type="compositionally biased region" description="Low complexity" evidence="2">
    <location>
        <begin position="8"/>
        <end position="27"/>
    </location>
</feature>
<dbReference type="RefSeq" id="WP_283432338.1">
    <property type="nucleotide sequence ID" value="NZ_FXUG01000004.1"/>
</dbReference>
<evidence type="ECO:0000313" key="4">
    <source>
        <dbReference type="EMBL" id="SMP53763.1"/>
    </source>
</evidence>
<evidence type="ECO:0000313" key="5">
    <source>
        <dbReference type="Proteomes" id="UP001158067"/>
    </source>
</evidence>
<feature type="transmembrane region" description="Helical" evidence="3">
    <location>
        <begin position="38"/>
        <end position="60"/>
    </location>
</feature>
<accession>A0ABY1Q2B6</accession>
<organism evidence="4 5">
    <name type="scientific">Neorhodopirellula lusitana</name>
    <dbReference type="NCBI Taxonomy" id="445327"/>
    <lineage>
        <taxon>Bacteria</taxon>
        <taxon>Pseudomonadati</taxon>
        <taxon>Planctomycetota</taxon>
        <taxon>Planctomycetia</taxon>
        <taxon>Pirellulales</taxon>
        <taxon>Pirellulaceae</taxon>
        <taxon>Neorhodopirellula</taxon>
    </lineage>
</organism>
<name>A0ABY1Q2B6_9BACT</name>
<keyword evidence="3" id="KW-1133">Transmembrane helix</keyword>
<evidence type="ECO:0000256" key="1">
    <source>
        <dbReference type="SAM" id="Coils"/>
    </source>
</evidence>
<comment type="caution">
    <text evidence="4">The sequence shown here is derived from an EMBL/GenBank/DDBJ whole genome shotgun (WGS) entry which is preliminary data.</text>
</comment>
<sequence>MYSPIRKSASSSSTSSASAGEGAGLGASKSQQKKLTPWLIAIGVALMIVLGAGLSLRLAVTLLNDAPVHDVDGDVRVVSSTAAEMADANRSKSERLREDARQFDRKLLRERRDRKWYYETKDIPDADQAHAVWQKQVDSIQKQLDEAEEMQRTIEENDPDGTIGPLSEDSVLWQRKKKLERLLEDAPEGR</sequence>
<feature type="coiled-coil region" evidence="1">
    <location>
        <begin position="130"/>
        <end position="157"/>
    </location>
</feature>
<feature type="region of interest" description="Disordered" evidence="2">
    <location>
        <begin position="1"/>
        <end position="27"/>
    </location>
</feature>
<dbReference type="EMBL" id="FXUG01000004">
    <property type="protein sequence ID" value="SMP53763.1"/>
    <property type="molecule type" value="Genomic_DNA"/>
</dbReference>
<evidence type="ECO:0000256" key="2">
    <source>
        <dbReference type="SAM" id="MobiDB-lite"/>
    </source>
</evidence>
<keyword evidence="3" id="KW-0472">Membrane</keyword>
<gene>
    <name evidence="4" type="ORF">SAMN06265222_104150</name>
</gene>
<protein>
    <submittedName>
        <fullName evidence="4">Uncharacterized protein</fullName>
    </submittedName>
</protein>
<keyword evidence="5" id="KW-1185">Reference proteome</keyword>
<dbReference type="Proteomes" id="UP001158067">
    <property type="component" value="Unassembled WGS sequence"/>
</dbReference>
<keyword evidence="3" id="KW-0812">Transmembrane</keyword>
<reference evidence="4 5" key="1">
    <citation type="submission" date="2017-05" db="EMBL/GenBank/DDBJ databases">
        <authorList>
            <person name="Varghese N."/>
            <person name="Submissions S."/>
        </authorList>
    </citation>
    <scope>NUCLEOTIDE SEQUENCE [LARGE SCALE GENOMIC DNA]</scope>
    <source>
        <strain evidence="4 5">DSM 25457</strain>
    </source>
</reference>
<proteinExistence type="predicted"/>